<dbReference type="AlphaFoldDB" id="R9IBB3"/>
<accession>R9IBB3</accession>
<dbReference type="HOGENOM" id="CLU_2598729_0_0_10"/>
<reference evidence="1 2" key="1">
    <citation type="submission" date="2013-04" db="EMBL/GenBank/DDBJ databases">
        <title>The Genome Sequence of Bacteroides massiliensis dnLKV3.</title>
        <authorList>
            <consortium name="The Broad Institute Genomics Platform"/>
            <consortium name="The Broad Institute Genome Sequencing Center for Infectious Disease"/>
            <person name="Earl A."/>
            <person name="Xavier R."/>
            <person name="Kuhn K."/>
            <person name="Stappenbeck T."/>
            <person name="Walker B."/>
            <person name="Young S."/>
            <person name="Zeng Q."/>
            <person name="Gargeya S."/>
            <person name="Fitzgerald M."/>
            <person name="Haas B."/>
            <person name="Abouelleil A."/>
            <person name="Allen A.W."/>
            <person name="Alvarado L."/>
            <person name="Arachchi H.M."/>
            <person name="Berlin A.M."/>
            <person name="Chapman S.B."/>
            <person name="Gainer-Dewar J."/>
            <person name="Goldberg J."/>
            <person name="Griggs A."/>
            <person name="Gujja S."/>
            <person name="Hansen M."/>
            <person name="Howarth C."/>
            <person name="Imamovic A."/>
            <person name="Ireland A."/>
            <person name="Larimer J."/>
            <person name="McCowan C."/>
            <person name="Murphy C."/>
            <person name="Pearson M."/>
            <person name="Poon T.W."/>
            <person name="Priest M."/>
            <person name="Roberts A."/>
            <person name="Saif S."/>
            <person name="Shea T."/>
            <person name="Sisk P."/>
            <person name="Sykes S."/>
            <person name="Wortman J."/>
            <person name="Nusbaum C."/>
            <person name="Birren B."/>
        </authorList>
    </citation>
    <scope>NUCLEOTIDE SEQUENCE [LARGE SCALE GENOMIC DNA]</scope>
    <source>
        <strain evidence="2">dnLKV3</strain>
    </source>
</reference>
<sequence length="79" mass="9373">MFPTSILWLEYKYRYLFAIIQHTHCCSIYFSDSICYKSKEADFSLGNQPLLRCVYLKLLYFTIVKDILTSSKNTVILFL</sequence>
<proteinExistence type="predicted"/>
<protein>
    <submittedName>
        <fullName evidence="1">Uncharacterized protein</fullName>
    </submittedName>
</protein>
<comment type="caution">
    <text evidence="1">The sequence shown here is derived from an EMBL/GenBank/DDBJ whole genome shotgun (WGS) entry which is preliminary data.</text>
</comment>
<dbReference type="EMBL" id="ASSP01000006">
    <property type="protein sequence ID" value="EOS14790.1"/>
    <property type="molecule type" value="Genomic_DNA"/>
</dbReference>
<organism evidence="1 2">
    <name type="scientific">Phocaeicola sartorii</name>
    <dbReference type="NCBI Taxonomy" id="671267"/>
    <lineage>
        <taxon>Bacteria</taxon>
        <taxon>Pseudomonadati</taxon>
        <taxon>Bacteroidota</taxon>
        <taxon>Bacteroidia</taxon>
        <taxon>Bacteroidales</taxon>
        <taxon>Bacteroidaceae</taxon>
        <taxon>Phocaeicola</taxon>
    </lineage>
</organism>
<evidence type="ECO:0000313" key="2">
    <source>
        <dbReference type="Proteomes" id="UP000014200"/>
    </source>
</evidence>
<evidence type="ECO:0000313" key="1">
    <source>
        <dbReference type="EMBL" id="EOS14790.1"/>
    </source>
</evidence>
<name>R9IBB3_9BACT</name>
<gene>
    <name evidence="1" type="ORF">C802_00805</name>
</gene>
<dbReference type="Proteomes" id="UP000014200">
    <property type="component" value="Unassembled WGS sequence"/>
</dbReference>
<keyword evidence="2" id="KW-1185">Reference proteome</keyword>